<dbReference type="InterPro" id="IPR011551">
    <property type="entry name" value="NTP_PyrPHydrolase_MazG"/>
</dbReference>
<dbReference type="CDD" id="cd11528">
    <property type="entry name" value="NTP-PPase_MazG_Nterm"/>
    <property type="match status" value="1"/>
</dbReference>
<dbReference type="RefSeq" id="WP_177169247.1">
    <property type="nucleotide sequence ID" value="NZ_FNWJ01000001.1"/>
</dbReference>
<protein>
    <submittedName>
        <fullName evidence="3">XTP/dITP diphosphohydrolase</fullName>
    </submittedName>
</protein>
<dbReference type="InterPro" id="IPR004518">
    <property type="entry name" value="MazG-like_dom"/>
</dbReference>
<evidence type="ECO:0000256" key="1">
    <source>
        <dbReference type="SAM" id="MobiDB-lite"/>
    </source>
</evidence>
<dbReference type="AlphaFoldDB" id="A0A1H6FL35"/>
<dbReference type="InterPro" id="IPR048015">
    <property type="entry name" value="NTP-PPase_MazG-like_N"/>
</dbReference>
<dbReference type="GO" id="GO:0046047">
    <property type="term" value="P:TTP catabolic process"/>
    <property type="evidence" value="ECO:0007669"/>
    <property type="project" value="TreeGrafter"/>
</dbReference>
<dbReference type="EMBL" id="FNWJ01000001">
    <property type="protein sequence ID" value="SEH10504.1"/>
    <property type="molecule type" value="Genomic_DNA"/>
</dbReference>
<dbReference type="GO" id="GO:0046061">
    <property type="term" value="P:dATP catabolic process"/>
    <property type="evidence" value="ECO:0007669"/>
    <property type="project" value="TreeGrafter"/>
</dbReference>
<keyword evidence="3" id="KW-0378">Hydrolase</keyword>
<evidence type="ECO:0000313" key="3">
    <source>
        <dbReference type="EMBL" id="SEH10504.1"/>
    </source>
</evidence>
<dbReference type="Pfam" id="PF03819">
    <property type="entry name" value="MazG"/>
    <property type="match status" value="1"/>
</dbReference>
<dbReference type="GO" id="GO:0046052">
    <property type="term" value="P:UTP catabolic process"/>
    <property type="evidence" value="ECO:0007669"/>
    <property type="project" value="TreeGrafter"/>
</dbReference>
<sequence length="270" mass="29492">MTARTDAAGGSGEVGAAGPSRSLRDPLDEAASRDRCEALERLDVIARRLRQECPWDREQNERTIVPHTVEEAYELADAALKGDDGKLLDELGDVLYQVVFLALLLEERGAGDLVRVLDGLRAKLIRRHPHVFGEQRARDAAEAVRTWSEVKRRQERAGATFADIAETLPSTLRARKALRRAAAAGLRPQPGRAAAAANLRAALDDLESLAEGLPEDRRRLEVGRILLASVELALVLGVDPELALRTATDQLIERHERAERGFPDSPEGGG</sequence>
<evidence type="ECO:0000313" key="4">
    <source>
        <dbReference type="Proteomes" id="UP000222056"/>
    </source>
</evidence>
<dbReference type="SUPFAM" id="SSF101386">
    <property type="entry name" value="all-alpha NTP pyrophosphatases"/>
    <property type="match status" value="1"/>
</dbReference>
<evidence type="ECO:0000259" key="2">
    <source>
        <dbReference type="Pfam" id="PF03819"/>
    </source>
</evidence>
<organism evidence="3 4">
    <name type="scientific">Thermoleophilum album</name>
    <dbReference type="NCBI Taxonomy" id="29539"/>
    <lineage>
        <taxon>Bacteria</taxon>
        <taxon>Bacillati</taxon>
        <taxon>Actinomycetota</taxon>
        <taxon>Thermoleophilia</taxon>
        <taxon>Thermoleophilales</taxon>
        <taxon>Thermoleophilaceae</taxon>
        <taxon>Thermoleophilum</taxon>
    </lineage>
</organism>
<dbReference type="Gene3D" id="1.10.287.1080">
    <property type="entry name" value="MazG-like"/>
    <property type="match status" value="2"/>
</dbReference>
<dbReference type="PANTHER" id="PTHR30522">
    <property type="entry name" value="NUCLEOSIDE TRIPHOSPHATE PYROPHOSPHOHYDROLASE"/>
    <property type="match status" value="1"/>
</dbReference>
<dbReference type="PANTHER" id="PTHR30522:SF0">
    <property type="entry name" value="NUCLEOSIDE TRIPHOSPHATE PYROPHOSPHOHYDROLASE"/>
    <property type="match status" value="1"/>
</dbReference>
<name>A0A1H6FL35_THEAL</name>
<reference evidence="4" key="1">
    <citation type="submission" date="2016-10" db="EMBL/GenBank/DDBJ databases">
        <authorList>
            <person name="Varghese N."/>
            <person name="Submissions S."/>
        </authorList>
    </citation>
    <scope>NUCLEOTIDE SEQUENCE [LARGE SCALE GENOMIC DNA]</scope>
    <source>
        <strain evidence="4">ATCC 35263</strain>
    </source>
</reference>
<dbReference type="STRING" id="29539.SAMN02745716_0363"/>
<dbReference type="GO" id="GO:0046081">
    <property type="term" value="P:dUTP catabolic process"/>
    <property type="evidence" value="ECO:0007669"/>
    <property type="project" value="TreeGrafter"/>
</dbReference>
<dbReference type="GO" id="GO:0006203">
    <property type="term" value="P:dGTP catabolic process"/>
    <property type="evidence" value="ECO:0007669"/>
    <property type="project" value="TreeGrafter"/>
</dbReference>
<dbReference type="GO" id="GO:0046076">
    <property type="term" value="P:dTTP catabolic process"/>
    <property type="evidence" value="ECO:0007669"/>
    <property type="project" value="TreeGrafter"/>
</dbReference>
<keyword evidence="4" id="KW-1185">Reference proteome</keyword>
<gene>
    <name evidence="3" type="ORF">SAMN02745716_0363</name>
</gene>
<dbReference type="GO" id="GO:0047429">
    <property type="term" value="F:nucleoside triphosphate diphosphatase activity"/>
    <property type="evidence" value="ECO:0007669"/>
    <property type="project" value="TreeGrafter"/>
</dbReference>
<dbReference type="Proteomes" id="UP000222056">
    <property type="component" value="Unassembled WGS sequence"/>
</dbReference>
<proteinExistence type="predicted"/>
<accession>A0A1H6FL35</accession>
<feature type="compositionally biased region" description="Basic and acidic residues" evidence="1">
    <location>
        <begin position="22"/>
        <end position="31"/>
    </location>
</feature>
<feature type="domain" description="NTP pyrophosphohydrolase MazG-like" evidence="2">
    <location>
        <begin position="59"/>
        <end position="132"/>
    </location>
</feature>
<feature type="region of interest" description="Disordered" evidence="1">
    <location>
        <begin position="1"/>
        <end position="31"/>
    </location>
</feature>